<feature type="domain" description="DUF6589" evidence="1">
    <location>
        <begin position="406"/>
        <end position="887"/>
    </location>
</feature>
<dbReference type="InterPro" id="IPR046496">
    <property type="entry name" value="DUF6589"/>
</dbReference>
<gene>
    <name evidence="2" type="ORF">FISHEDRAFT_35605</name>
</gene>
<evidence type="ECO:0000313" key="2">
    <source>
        <dbReference type="EMBL" id="KIY52248.1"/>
    </source>
</evidence>
<dbReference type="AlphaFoldDB" id="A0A0D7AN98"/>
<dbReference type="EMBL" id="KN881644">
    <property type="protein sequence ID" value="KIY52248.1"/>
    <property type="molecule type" value="Genomic_DNA"/>
</dbReference>
<organism evidence="2 3">
    <name type="scientific">Fistulina hepatica ATCC 64428</name>
    <dbReference type="NCBI Taxonomy" id="1128425"/>
    <lineage>
        <taxon>Eukaryota</taxon>
        <taxon>Fungi</taxon>
        <taxon>Dikarya</taxon>
        <taxon>Basidiomycota</taxon>
        <taxon>Agaricomycotina</taxon>
        <taxon>Agaricomycetes</taxon>
        <taxon>Agaricomycetidae</taxon>
        <taxon>Agaricales</taxon>
        <taxon>Fistulinaceae</taxon>
        <taxon>Fistulina</taxon>
    </lineage>
</organism>
<keyword evidence="3" id="KW-1185">Reference proteome</keyword>
<evidence type="ECO:0000313" key="3">
    <source>
        <dbReference type="Proteomes" id="UP000054144"/>
    </source>
</evidence>
<dbReference type="Proteomes" id="UP000054144">
    <property type="component" value="Unassembled WGS sequence"/>
</dbReference>
<reference evidence="2 3" key="1">
    <citation type="journal article" date="2015" name="Fungal Genet. Biol.">
        <title>Evolution of novel wood decay mechanisms in Agaricales revealed by the genome sequences of Fistulina hepatica and Cylindrobasidium torrendii.</title>
        <authorList>
            <person name="Floudas D."/>
            <person name="Held B.W."/>
            <person name="Riley R."/>
            <person name="Nagy L.G."/>
            <person name="Koehler G."/>
            <person name="Ransdell A.S."/>
            <person name="Younus H."/>
            <person name="Chow J."/>
            <person name="Chiniquy J."/>
            <person name="Lipzen A."/>
            <person name="Tritt A."/>
            <person name="Sun H."/>
            <person name="Haridas S."/>
            <person name="LaButti K."/>
            <person name="Ohm R.A."/>
            <person name="Kues U."/>
            <person name="Blanchette R.A."/>
            <person name="Grigoriev I.V."/>
            <person name="Minto R.E."/>
            <person name="Hibbett D.S."/>
        </authorList>
    </citation>
    <scope>NUCLEOTIDE SEQUENCE [LARGE SCALE GENOMIC DNA]</scope>
    <source>
        <strain evidence="2 3">ATCC 64428</strain>
    </source>
</reference>
<proteinExistence type="predicted"/>
<dbReference type="Pfam" id="PF20231">
    <property type="entry name" value="DUF6589"/>
    <property type="match status" value="1"/>
</dbReference>
<name>A0A0D7AN98_9AGAR</name>
<dbReference type="OrthoDB" id="3240429at2759"/>
<evidence type="ECO:0000259" key="1">
    <source>
        <dbReference type="Pfam" id="PF20231"/>
    </source>
</evidence>
<protein>
    <recommendedName>
        <fullName evidence="1">DUF6589 domain-containing protein</fullName>
    </recommendedName>
</protein>
<sequence length="989" mass="111590">MLRALFTESKKRRTTYDNTSIVSIDSSREVVSSARHATVDMLVGSFLRGADQDRDAHPIAIVNLIWRHSKSGLADAAKFGFKSQPLFEIPQYALPPSRRLQSHQPITPFDSTNQCTRHKLLSWSLNNVVAHLDEHADAFLRDVTNGFVRAPNNHLTWENILSFNPTHIQERLATDFPAAFILFTTLATNRGARRLLSAEVESLTGRQNTTSITPISDSLSRDVGDATTQSISAPLLGSRAHKEKEKIQDAHEHGTPMSMLRDPWLGTTVALLVLFFFRYKYAIIFPTIVGLFLYTCNTHRDVFTLLGRMGLTISYESIRVLLGILANDADTQLKAWGALLQAGSRQPRFLLLFDNVNKMQRAWQHTLGHSDTLQSGTAATLIQLEDVKDGALRAAPVLENVKAKKRLALTTEKLRRDIDWVHINAVGAGTILRAWVKHVPALSTHREKVEAIFRVRQAKHPLRLRKSTIHPMRVTDADESSTVGTAGVLRNLIFDQLGVLLTWLGSWFLFICGDQLTIDRLRKIKLYMAKSRTPHNRHEWVLPVIQLWHLKWNWQKAIVKLHWFKETGSRTFGLHHDADLLQRRNYNPDRCDFYPTHHLLEDTFDAHVLDILRLLCEEMTGFTYPSTTHLLEILERYFGPNGKMQDISYDNLLTLAERAYAQYLTTEAGEAALDDEQTHHGGIDWPKPLSPHASTSICNDDLSTSAAADTSTHAAPKMSRHTKFKVAASTTVNRGGGDQLLGTTVNYLRVTFWYLALSSAIAEGDIGRAFEIIKLLRFSFWGANATNYGNELLELACNFLYEFPSDLCEAIFNNYLANTSGLPGHWIELDLLQEHFNFWIKRLFGEKSYGFNTTHLSEHIALNIKGFSELRDLFPHLFGYARRSGKHTDSSTRNDINELGHHYRTDEVHSFVQGRTHHTVGNEFAAGYDRLESSVCADFIRRTTSGGTVHDGEDVTMSDLYADSVPAAPITMSVTGEMNVDEFVADNNE</sequence>
<accession>A0A0D7AN98</accession>